<dbReference type="GO" id="GO:0004831">
    <property type="term" value="F:tyrosine-tRNA ligase activity"/>
    <property type="evidence" value="ECO:0007669"/>
    <property type="project" value="UniProtKB-EC"/>
</dbReference>
<dbReference type="FunFam" id="3.40.50.620:FF:000040">
    <property type="entry name" value="Tyrosine--tRNA ligase"/>
    <property type="match status" value="1"/>
</dbReference>
<keyword evidence="9 12" id="KW-0030">Aminoacyl-tRNA synthetase</keyword>
<organism evidence="14 15">
    <name type="scientific">Naganishia liquefaciens</name>
    <dbReference type="NCBI Taxonomy" id="104408"/>
    <lineage>
        <taxon>Eukaryota</taxon>
        <taxon>Fungi</taxon>
        <taxon>Dikarya</taxon>
        <taxon>Basidiomycota</taxon>
        <taxon>Agaricomycotina</taxon>
        <taxon>Tremellomycetes</taxon>
        <taxon>Filobasidiales</taxon>
        <taxon>Filobasidiaceae</taxon>
        <taxon>Naganishia</taxon>
    </lineage>
</organism>
<keyword evidence="6 12" id="KW-0547">Nucleotide-binding</keyword>
<evidence type="ECO:0000256" key="5">
    <source>
        <dbReference type="ARBA" id="ARBA00022598"/>
    </source>
</evidence>
<dbReference type="InterPro" id="IPR014729">
    <property type="entry name" value="Rossmann-like_a/b/a_fold"/>
</dbReference>
<comment type="caution">
    <text evidence="14">The sequence shown here is derived from an EMBL/GenBank/DDBJ whole genome shotgun (WGS) entry which is preliminary data.</text>
</comment>
<reference evidence="14" key="1">
    <citation type="submission" date="2020-07" db="EMBL/GenBank/DDBJ databases">
        <title>Draft Genome Sequence of a Deep-Sea Yeast, Naganishia (Cryptococcus) liquefaciens strain N6.</title>
        <authorList>
            <person name="Han Y.W."/>
            <person name="Kajitani R."/>
            <person name="Morimoto H."/>
            <person name="Parhat M."/>
            <person name="Tsubouchi H."/>
            <person name="Bakenova O."/>
            <person name="Ogata M."/>
            <person name="Argunhan B."/>
            <person name="Aoki R."/>
            <person name="Kajiwara S."/>
            <person name="Itoh T."/>
            <person name="Iwasaki H."/>
        </authorList>
    </citation>
    <scope>NUCLEOTIDE SEQUENCE</scope>
    <source>
        <strain evidence="14">N6</strain>
    </source>
</reference>
<evidence type="ECO:0000256" key="2">
    <source>
        <dbReference type="ARBA" id="ARBA00005594"/>
    </source>
</evidence>
<dbReference type="AlphaFoldDB" id="A0A8H3YGW2"/>
<dbReference type="OrthoDB" id="197206at2759"/>
<proteinExistence type="inferred from homology"/>
<dbReference type="GO" id="GO:0005524">
    <property type="term" value="F:ATP binding"/>
    <property type="evidence" value="ECO:0007669"/>
    <property type="project" value="UniProtKB-KW"/>
</dbReference>
<evidence type="ECO:0000256" key="1">
    <source>
        <dbReference type="ARBA" id="ARBA00004496"/>
    </source>
</evidence>
<dbReference type="NCBIfam" id="TIGR00234">
    <property type="entry name" value="tyrS"/>
    <property type="match status" value="1"/>
</dbReference>
<dbReference type="GO" id="GO:0006437">
    <property type="term" value="P:tyrosyl-tRNA aminoacylation"/>
    <property type="evidence" value="ECO:0007669"/>
    <property type="project" value="InterPro"/>
</dbReference>
<evidence type="ECO:0000256" key="12">
    <source>
        <dbReference type="RuleBase" id="RU361234"/>
    </source>
</evidence>
<evidence type="ECO:0000256" key="10">
    <source>
        <dbReference type="ARBA" id="ARBA00033323"/>
    </source>
</evidence>
<evidence type="ECO:0000256" key="7">
    <source>
        <dbReference type="ARBA" id="ARBA00022840"/>
    </source>
</evidence>
<dbReference type="PRINTS" id="PR01040">
    <property type="entry name" value="TRNASYNTHTYR"/>
</dbReference>
<name>A0A8H3YGW2_9TREE</name>
<keyword evidence="5 12" id="KW-0436">Ligase</keyword>
<evidence type="ECO:0000256" key="8">
    <source>
        <dbReference type="ARBA" id="ARBA00022917"/>
    </source>
</evidence>
<comment type="subcellular location">
    <subcellularLocation>
        <location evidence="1">Cytoplasm</location>
    </subcellularLocation>
</comment>
<dbReference type="Gene3D" id="3.40.50.620">
    <property type="entry name" value="HUPs"/>
    <property type="match status" value="1"/>
</dbReference>
<dbReference type="GO" id="GO:0005737">
    <property type="term" value="C:cytoplasm"/>
    <property type="evidence" value="ECO:0007669"/>
    <property type="project" value="UniProtKB-SubCell"/>
</dbReference>
<evidence type="ECO:0000256" key="3">
    <source>
        <dbReference type="ARBA" id="ARBA00013160"/>
    </source>
</evidence>
<comment type="similarity">
    <text evidence="2 12">Belongs to the class-I aminoacyl-tRNA synthetase family.</text>
</comment>
<dbReference type="InterPro" id="IPR002307">
    <property type="entry name" value="Tyr-tRNA-ligase"/>
</dbReference>
<evidence type="ECO:0000256" key="13">
    <source>
        <dbReference type="SAM" id="MobiDB-lite"/>
    </source>
</evidence>
<dbReference type="Gene3D" id="1.10.240.10">
    <property type="entry name" value="Tyrosyl-Transfer RNA Synthetase"/>
    <property type="match status" value="1"/>
</dbReference>
<evidence type="ECO:0000256" key="6">
    <source>
        <dbReference type="ARBA" id="ARBA00022741"/>
    </source>
</evidence>
<evidence type="ECO:0000313" key="14">
    <source>
        <dbReference type="EMBL" id="GHJ87612.1"/>
    </source>
</evidence>
<keyword evidence="4" id="KW-0963">Cytoplasm</keyword>
<dbReference type="PANTHER" id="PTHR46264">
    <property type="entry name" value="TYROSINE-TRNA LIGASE"/>
    <property type="match status" value="1"/>
</dbReference>
<dbReference type="EMBL" id="BLZA01000023">
    <property type="protein sequence ID" value="GHJ87612.1"/>
    <property type="molecule type" value="Genomic_DNA"/>
</dbReference>
<evidence type="ECO:0000256" key="9">
    <source>
        <dbReference type="ARBA" id="ARBA00023146"/>
    </source>
</evidence>
<dbReference type="EC" id="6.1.1.1" evidence="3 12"/>
<evidence type="ECO:0000256" key="4">
    <source>
        <dbReference type="ARBA" id="ARBA00022490"/>
    </source>
</evidence>
<accession>A0A8H3YGW2</accession>
<comment type="catalytic activity">
    <reaction evidence="11 12">
        <text>tRNA(Tyr) + L-tyrosine + ATP = L-tyrosyl-tRNA(Tyr) + AMP + diphosphate + H(+)</text>
        <dbReference type="Rhea" id="RHEA:10220"/>
        <dbReference type="Rhea" id="RHEA-COMP:9706"/>
        <dbReference type="Rhea" id="RHEA-COMP:9707"/>
        <dbReference type="ChEBI" id="CHEBI:15378"/>
        <dbReference type="ChEBI" id="CHEBI:30616"/>
        <dbReference type="ChEBI" id="CHEBI:33019"/>
        <dbReference type="ChEBI" id="CHEBI:58315"/>
        <dbReference type="ChEBI" id="CHEBI:78442"/>
        <dbReference type="ChEBI" id="CHEBI:78536"/>
        <dbReference type="ChEBI" id="CHEBI:456215"/>
        <dbReference type="EC" id="6.1.1.1"/>
    </reaction>
</comment>
<keyword evidence="15" id="KW-1185">Reference proteome</keyword>
<dbReference type="PANTHER" id="PTHR46264:SF4">
    <property type="entry name" value="TYROSINE--TRNA LIGASE, CYTOPLASMIC"/>
    <property type="match status" value="1"/>
</dbReference>
<gene>
    <name evidence="14" type="ORF">NliqN6_4014</name>
</gene>
<keyword evidence="7 12" id="KW-0067">ATP-binding</keyword>
<keyword evidence="8 12" id="KW-0648">Protein biosynthesis</keyword>
<dbReference type="PIRSF" id="PIRSF006588">
    <property type="entry name" value="TyrRS_arch_euk"/>
    <property type="match status" value="1"/>
</dbReference>
<feature type="region of interest" description="Disordered" evidence="13">
    <location>
        <begin position="390"/>
        <end position="441"/>
    </location>
</feature>
<protein>
    <recommendedName>
        <fullName evidence="3 12">Tyrosine--tRNA ligase</fullName>
        <ecNumber evidence="3 12">6.1.1.1</ecNumber>
    </recommendedName>
    <alternativeName>
        <fullName evidence="10 12">Tyrosyl-tRNA synthetase</fullName>
    </alternativeName>
</protein>
<dbReference type="InterPro" id="IPR050489">
    <property type="entry name" value="Tyr-tRNA_synthase"/>
</dbReference>
<evidence type="ECO:0000313" key="15">
    <source>
        <dbReference type="Proteomes" id="UP000620104"/>
    </source>
</evidence>
<dbReference type="InterPro" id="IPR023617">
    <property type="entry name" value="Tyr-tRNA-ligase_arc/euk-type"/>
</dbReference>
<dbReference type="SUPFAM" id="SSF52374">
    <property type="entry name" value="Nucleotidylyl transferase"/>
    <property type="match status" value="1"/>
</dbReference>
<dbReference type="Proteomes" id="UP000620104">
    <property type="component" value="Unassembled WGS sequence"/>
</dbReference>
<sequence>MSAQPPKPAPIVLSPEAQATFDLITRDLDEVLLPEIIKEKLANGEVVKCYWGTAPTGRPHLGYFVPLTKIADFLKAGVAVKVLLAGKPHFIHAFLDNGKSTYETVAHRVSYYSKLLHAIFTSLGVPTDKLSFITGSDYQLSKEYSLDNFRLCALTTLHDATKAGAEVVKQIESPFLSSLMYPGMQALDEQYLDVDFQFGGVDQRKIFTMAQEYLPKLGYKKRAHLMNPMVPGLAGGKMSSSDPNSKIDFLDSAADVKKKIKVAFCEPTNITENGLLSFHKAVLVPIQMMRRGQMLDRGEDPETPAARAAMGIHPDSPAGTVISVMRDEKWGGPMYYPSYAAMESAFAADELKPADLKLVTVDMINALLDPIRRAFEGDDEWKQAEALAYPKEVPAPKQPKKTKKPKEKQVRPNAETFIEKSKQAATENVEPTIEGVAPPPAAAIVGDVQQLSLS</sequence>
<dbReference type="InterPro" id="IPR002305">
    <property type="entry name" value="aa-tRNA-synth_Ic"/>
</dbReference>
<dbReference type="Pfam" id="PF00579">
    <property type="entry name" value="tRNA-synt_1b"/>
    <property type="match status" value="1"/>
</dbReference>
<evidence type="ECO:0000256" key="11">
    <source>
        <dbReference type="ARBA" id="ARBA00048248"/>
    </source>
</evidence>